<comment type="caution">
    <text evidence="2">The sequence shown here is derived from an EMBL/GenBank/DDBJ whole genome shotgun (WGS) entry which is preliminary data.</text>
</comment>
<evidence type="ECO:0000313" key="3">
    <source>
        <dbReference type="Proteomes" id="UP000324222"/>
    </source>
</evidence>
<dbReference type="AlphaFoldDB" id="A0A5B7EEZ5"/>
<proteinExistence type="predicted"/>
<accession>A0A5B7EEZ5</accession>
<keyword evidence="3" id="KW-1185">Reference proteome</keyword>
<dbReference type="EMBL" id="VSRR010002518">
    <property type="protein sequence ID" value="MPC31859.1"/>
    <property type="molecule type" value="Genomic_DNA"/>
</dbReference>
<organism evidence="2 3">
    <name type="scientific">Portunus trituberculatus</name>
    <name type="common">Swimming crab</name>
    <name type="synonym">Neptunus trituberculatus</name>
    <dbReference type="NCBI Taxonomy" id="210409"/>
    <lineage>
        <taxon>Eukaryota</taxon>
        <taxon>Metazoa</taxon>
        <taxon>Ecdysozoa</taxon>
        <taxon>Arthropoda</taxon>
        <taxon>Crustacea</taxon>
        <taxon>Multicrustacea</taxon>
        <taxon>Malacostraca</taxon>
        <taxon>Eumalacostraca</taxon>
        <taxon>Eucarida</taxon>
        <taxon>Decapoda</taxon>
        <taxon>Pleocyemata</taxon>
        <taxon>Brachyura</taxon>
        <taxon>Eubrachyura</taxon>
        <taxon>Portunoidea</taxon>
        <taxon>Portunidae</taxon>
        <taxon>Portuninae</taxon>
        <taxon>Portunus</taxon>
    </lineage>
</organism>
<name>A0A5B7EEZ5_PORTR</name>
<dbReference type="Proteomes" id="UP000324222">
    <property type="component" value="Unassembled WGS sequence"/>
</dbReference>
<gene>
    <name evidence="2" type="ORF">E2C01_025159</name>
</gene>
<feature type="region of interest" description="Disordered" evidence="1">
    <location>
        <begin position="173"/>
        <end position="207"/>
    </location>
</feature>
<evidence type="ECO:0000313" key="2">
    <source>
        <dbReference type="EMBL" id="MPC31859.1"/>
    </source>
</evidence>
<sequence length="207" mass="23001">MPGLGNTNKDSVVVLRVKVEAKTGLARGTLGGRVEVEETERTAPSLTSVSLKCPCWLVAGLPWPIPPLCCEVKVLSGFLPWVQQRDPAPPPATLLLLPPLQPLLPQPPLDHPPLHSLLRLVQVEGREGEWKEKYGVNREKYIYITHQDKSSLHLQATHHHVLPLAWRLPPHRGPQSLHSAPHSALRSATRVHRHTDSTCYPDHSSQT</sequence>
<protein>
    <submittedName>
        <fullName evidence="2">Uncharacterized protein</fullName>
    </submittedName>
</protein>
<reference evidence="2 3" key="1">
    <citation type="submission" date="2019-05" db="EMBL/GenBank/DDBJ databases">
        <title>Another draft genome of Portunus trituberculatus and its Hox gene families provides insights of decapod evolution.</title>
        <authorList>
            <person name="Jeong J.-H."/>
            <person name="Song I."/>
            <person name="Kim S."/>
            <person name="Choi T."/>
            <person name="Kim D."/>
            <person name="Ryu S."/>
            <person name="Kim W."/>
        </authorList>
    </citation>
    <scope>NUCLEOTIDE SEQUENCE [LARGE SCALE GENOMIC DNA]</scope>
    <source>
        <tissue evidence="2">Muscle</tissue>
    </source>
</reference>
<evidence type="ECO:0000256" key="1">
    <source>
        <dbReference type="SAM" id="MobiDB-lite"/>
    </source>
</evidence>